<dbReference type="Gene3D" id="3.90.470.20">
    <property type="entry name" value="4'-phosphopantetheinyl transferase domain"/>
    <property type="match status" value="2"/>
</dbReference>
<keyword evidence="3" id="KW-0808">Transferase</keyword>
<evidence type="ECO:0000256" key="1">
    <source>
        <dbReference type="ARBA" id="ARBA00001946"/>
    </source>
</evidence>
<evidence type="ECO:0000256" key="6">
    <source>
        <dbReference type="ARBA" id="ARBA00023194"/>
    </source>
</evidence>
<feature type="domain" description="4'-phosphopantetheinyl transferase" evidence="7">
    <location>
        <begin position="102"/>
        <end position="201"/>
    </location>
</feature>
<protein>
    <recommendedName>
        <fullName evidence="11">4'-phosphopantetheinyl transferase</fullName>
    </recommendedName>
</protein>
<dbReference type="NCBIfam" id="TIGR00556">
    <property type="entry name" value="pantethn_trn"/>
    <property type="match status" value="1"/>
</dbReference>
<dbReference type="GO" id="GO:0019878">
    <property type="term" value="P:lysine biosynthetic process via aminoadipic acid"/>
    <property type="evidence" value="ECO:0007669"/>
    <property type="project" value="TreeGrafter"/>
</dbReference>
<evidence type="ECO:0000259" key="7">
    <source>
        <dbReference type="Pfam" id="PF01648"/>
    </source>
</evidence>
<sequence length="229" mass="27366">MLEIYAVHMEKETFINWEHLLPYISEERRARISLRKTYEDIMREIVCDALVHHIVYKKYGMKNMIEWGRTLYGKPYIHNLPSFQFSLSHAGEWVVCAVDTQPVGIDIECVRAVDFQAMEYLFSSQEQKWWKKIPEDKQSETFYHIWTGKESYIKAIGTGVSKNLSSFTVSLSEGRVYDEQWKEIWFIKQIPFHQEYILSVCTRGKDFSKNVQYTTMKHLIEERLYRSSY</sequence>
<dbReference type="SUPFAM" id="SSF56214">
    <property type="entry name" value="4'-phosphopantetheinyl transferase"/>
    <property type="match status" value="2"/>
</dbReference>
<evidence type="ECO:0000256" key="3">
    <source>
        <dbReference type="ARBA" id="ARBA00022679"/>
    </source>
</evidence>
<dbReference type="InterPro" id="IPR004568">
    <property type="entry name" value="Ppantetheine-prot_Trfase_dom"/>
</dbReference>
<dbReference type="GO" id="GO:0005829">
    <property type="term" value="C:cytosol"/>
    <property type="evidence" value="ECO:0007669"/>
    <property type="project" value="TreeGrafter"/>
</dbReference>
<dbReference type="PANTHER" id="PTHR12215">
    <property type="entry name" value="PHOSPHOPANTETHEINE TRANSFERASE"/>
    <property type="match status" value="1"/>
</dbReference>
<evidence type="ECO:0000256" key="2">
    <source>
        <dbReference type="ARBA" id="ARBA00010990"/>
    </source>
</evidence>
<evidence type="ECO:0000256" key="5">
    <source>
        <dbReference type="ARBA" id="ARBA00022842"/>
    </source>
</evidence>
<comment type="similarity">
    <text evidence="2">Belongs to the P-Pant transferase superfamily. Gsp/Sfp/HetI/AcpT family.</text>
</comment>
<dbReference type="InterPro" id="IPR055066">
    <property type="entry name" value="AASDHPPT_N"/>
</dbReference>
<keyword evidence="5" id="KW-0460">Magnesium</keyword>
<dbReference type="GO" id="GO:0000287">
    <property type="term" value="F:magnesium ion binding"/>
    <property type="evidence" value="ECO:0007669"/>
    <property type="project" value="InterPro"/>
</dbReference>
<dbReference type="GO" id="GO:0008897">
    <property type="term" value="F:holo-[acyl-carrier-protein] synthase activity"/>
    <property type="evidence" value="ECO:0007669"/>
    <property type="project" value="InterPro"/>
</dbReference>
<evidence type="ECO:0000313" key="10">
    <source>
        <dbReference type="Proteomes" id="UP000221020"/>
    </source>
</evidence>
<dbReference type="Pfam" id="PF22624">
    <property type="entry name" value="AASDHPPT_N"/>
    <property type="match status" value="1"/>
</dbReference>
<reference evidence="9 10" key="1">
    <citation type="submission" date="2017-09" db="EMBL/GenBank/DDBJ databases">
        <title>Large-scale bioinformatics analysis of Bacillus genomes uncovers conserved roles of natural products in bacterial physiology.</title>
        <authorList>
            <consortium name="Agbiome Team Llc"/>
            <person name="Bleich R.M."/>
            <person name="Grubbs K.J."/>
            <person name="Santa Maria K.C."/>
            <person name="Allen S.E."/>
            <person name="Farag S."/>
            <person name="Shank E.A."/>
            <person name="Bowers A."/>
        </authorList>
    </citation>
    <scope>NUCLEOTIDE SEQUENCE [LARGE SCALE GENOMIC DNA]</scope>
    <source>
        <strain evidence="9 10">AFS092012</strain>
    </source>
</reference>
<keyword evidence="6" id="KW-0045">Antibiotic biosynthesis</keyword>
<evidence type="ECO:0000313" key="9">
    <source>
        <dbReference type="EMBL" id="PED81799.1"/>
    </source>
</evidence>
<dbReference type="PANTHER" id="PTHR12215:SF10">
    <property type="entry name" value="L-AMINOADIPATE-SEMIALDEHYDE DEHYDROGENASE-PHOSPHOPANTETHEINYL TRANSFERASE"/>
    <property type="match status" value="1"/>
</dbReference>
<keyword evidence="4" id="KW-0479">Metal-binding</keyword>
<evidence type="ECO:0000259" key="8">
    <source>
        <dbReference type="Pfam" id="PF22624"/>
    </source>
</evidence>
<accession>A0AA91VBF2</accession>
<comment type="caution">
    <text evidence="9">The sequence shown here is derived from an EMBL/GenBank/DDBJ whole genome shotgun (WGS) entry which is preliminary data.</text>
</comment>
<comment type="cofactor">
    <cofactor evidence="1">
        <name>Mg(2+)</name>
        <dbReference type="ChEBI" id="CHEBI:18420"/>
    </cofactor>
</comment>
<dbReference type="Pfam" id="PF01648">
    <property type="entry name" value="ACPS"/>
    <property type="match status" value="1"/>
</dbReference>
<gene>
    <name evidence="9" type="ORF">CON65_15050</name>
</gene>
<dbReference type="AlphaFoldDB" id="A0AA91VBF2"/>
<dbReference type="Proteomes" id="UP000221020">
    <property type="component" value="Unassembled WGS sequence"/>
</dbReference>
<evidence type="ECO:0000256" key="4">
    <source>
        <dbReference type="ARBA" id="ARBA00022723"/>
    </source>
</evidence>
<feature type="domain" description="4'-phosphopantetheinyl transferase N-terminal" evidence="8">
    <location>
        <begin position="16"/>
        <end position="99"/>
    </location>
</feature>
<proteinExistence type="inferred from homology"/>
<dbReference type="InterPro" id="IPR037143">
    <property type="entry name" value="4-PPantetheinyl_Trfase_dom_sf"/>
</dbReference>
<name>A0AA91VBF2_9BACI</name>
<evidence type="ECO:0008006" key="11">
    <source>
        <dbReference type="Google" id="ProtNLM"/>
    </source>
</evidence>
<organism evidence="9 10">
    <name type="scientific">Bacillus pseudomycoides</name>
    <dbReference type="NCBI Taxonomy" id="64104"/>
    <lineage>
        <taxon>Bacteria</taxon>
        <taxon>Bacillati</taxon>
        <taxon>Bacillota</taxon>
        <taxon>Bacilli</taxon>
        <taxon>Bacillales</taxon>
        <taxon>Bacillaceae</taxon>
        <taxon>Bacillus</taxon>
        <taxon>Bacillus cereus group</taxon>
    </lineage>
</organism>
<dbReference type="GO" id="GO:0006633">
    <property type="term" value="P:fatty acid biosynthetic process"/>
    <property type="evidence" value="ECO:0007669"/>
    <property type="project" value="InterPro"/>
</dbReference>
<dbReference type="InterPro" id="IPR050559">
    <property type="entry name" value="P-Pant_transferase_sf"/>
</dbReference>
<dbReference type="InterPro" id="IPR008278">
    <property type="entry name" value="4-PPantetheinyl_Trfase_dom"/>
</dbReference>
<dbReference type="GO" id="GO:0017000">
    <property type="term" value="P:antibiotic biosynthetic process"/>
    <property type="evidence" value="ECO:0007669"/>
    <property type="project" value="UniProtKB-KW"/>
</dbReference>
<dbReference type="RefSeq" id="WP_097897068.1">
    <property type="nucleotide sequence ID" value="NZ_NVOR01000053.1"/>
</dbReference>
<dbReference type="EMBL" id="NVOR01000053">
    <property type="protein sequence ID" value="PED81799.1"/>
    <property type="molecule type" value="Genomic_DNA"/>
</dbReference>